<accession>A0A239FSM5</accession>
<organism evidence="3 4">
    <name type="scientific">Actinoplanes regularis</name>
    <dbReference type="NCBI Taxonomy" id="52697"/>
    <lineage>
        <taxon>Bacteria</taxon>
        <taxon>Bacillati</taxon>
        <taxon>Actinomycetota</taxon>
        <taxon>Actinomycetes</taxon>
        <taxon>Micromonosporales</taxon>
        <taxon>Micromonosporaceae</taxon>
        <taxon>Actinoplanes</taxon>
    </lineage>
</organism>
<evidence type="ECO:0000313" key="3">
    <source>
        <dbReference type="EMBL" id="SNS60066.1"/>
    </source>
</evidence>
<proteinExistence type="predicted"/>
<dbReference type="Proteomes" id="UP000198415">
    <property type="component" value="Unassembled WGS sequence"/>
</dbReference>
<feature type="region of interest" description="Disordered" evidence="1">
    <location>
        <begin position="20"/>
        <end position="80"/>
    </location>
</feature>
<protein>
    <submittedName>
        <fullName evidence="3">Uncharacterized protein</fullName>
    </submittedName>
</protein>
<feature type="chain" id="PRO_5039098835" evidence="2">
    <location>
        <begin position="23"/>
        <end position="219"/>
    </location>
</feature>
<evidence type="ECO:0000256" key="1">
    <source>
        <dbReference type="SAM" id="MobiDB-lite"/>
    </source>
</evidence>
<dbReference type="RefSeq" id="WP_089297441.1">
    <property type="nucleotide sequence ID" value="NZ_BOMU01000086.1"/>
</dbReference>
<evidence type="ECO:0000313" key="4">
    <source>
        <dbReference type="Proteomes" id="UP000198415"/>
    </source>
</evidence>
<name>A0A239FSM5_9ACTN</name>
<reference evidence="3 4" key="1">
    <citation type="submission" date="2017-06" db="EMBL/GenBank/DDBJ databases">
        <authorList>
            <person name="Kim H.J."/>
            <person name="Triplett B.A."/>
        </authorList>
    </citation>
    <scope>NUCLEOTIDE SEQUENCE [LARGE SCALE GENOMIC DNA]</scope>
    <source>
        <strain evidence="3 4">DSM 43151</strain>
    </source>
</reference>
<dbReference type="AlphaFoldDB" id="A0A239FSM5"/>
<feature type="compositionally biased region" description="Low complexity" evidence="1">
    <location>
        <begin position="41"/>
        <end position="71"/>
    </location>
</feature>
<gene>
    <name evidence="3" type="ORF">SAMN06264365_11939</name>
</gene>
<dbReference type="PROSITE" id="PS51257">
    <property type="entry name" value="PROKAR_LIPOPROTEIN"/>
    <property type="match status" value="1"/>
</dbReference>
<evidence type="ECO:0000256" key="2">
    <source>
        <dbReference type="SAM" id="SignalP"/>
    </source>
</evidence>
<feature type="signal peptide" evidence="2">
    <location>
        <begin position="1"/>
        <end position="22"/>
    </location>
</feature>
<dbReference type="EMBL" id="FZNR01000019">
    <property type="protein sequence ID" value="SNS60066.1"/>
    <property type="molecule type" value="Genomic_DNA"/>
</dbReference>
<keyword evidence="2" id="KW-0732">Signal</keyword>
<keyword evidence="4" id="KW-1185">Reference proteome</keyword>
<dbReference type="OrthoDB" id="3389103at2"/>
<sequence length="219" mass="23100">MRTLPLVAIALTVTALTGCTEAGPKSVTGDAGPAGSPPPVVTAIPSSPSSSPSATASTTGKPTATSTASPADGIRGTDWDNATLTNLGTYGEMRFKNGKATKGANTCTMLPGGAKPFYADYITEEPANAPSVEDALVLVECGSDAYEQMLMPAHLTSERNVWWAAGGVIKADPPPGPGKRMTFVSYRVENETIVTTVRKPDGSTQVRRYRYDNIRWERF</sequence>